<name>A0A0Q0KQY9_PSESX</name>
<dbReference type="AlphaFoldDB" id="A0A0Q0KQY9"/>
<dbReference type="Proteomes" id="UP000282636">
    <property type="component" value="Unassembled WGS sequence"/>
</dbReference>
<keyword evidence="1" id="KW-0808">Transferase</keyword>
<dbReference type="GO" id="GO:0016740">
    <property type="term" value="F:transferase activity"/>
    <property type="evidence" value="ECO:0007669"/>
    <property type="project" value="UniProtKB-KW"/>
</dbReference>
<evidence type="ECO:0000313" key="2">
    <source>
        <dbReference type="Proteomes" id="UP000282636"/>
    </source>
</evidence>
<comment type="caution">
    <text evidence="1">The sequence shown here is derived from an EMBL/GenBank/DDBJ whole genome shotgun (WGS) entry which is preliminary data.</text>
</comment>
<sequence length="65" mass="7361">MLQIRGKASSINVRKVLWICAELDIQFERQDTQGSVSPENVSQTTTMIVPTLRVGMEFVTLRVTH</sequence>
<proteinExistence type="predicted"/>
<organism evidence="1 2">
    <name type="scientific">Pseudomonas syringae pv. theae</name>
    <dbReference type="NCBI Taxonomy" id="103985"/>
    <lineage>
        <taxon>Bacteria</taxon>
        <taxon>Pseudomonadati</taxon>
        <taxon>Pseudomonadota</taxon>
        <taxon>Gammaproteobacteria</taxon>
        <taxon>Pseudomonadales</taxon>
        <taxon>Pseudomonadaceae</taxon>
        <taxon>Pseudomonas</taxon>
        <taxon>Pseudomonas syringae</taxon>
    </lineage>
</organism>
<dbReference type="EMBL" id="RBTL01000353">
    <property type="protein sequence ID" value="RMT57543.1"/>
    <property type="molecule type" value="Genomic_DNA"/>
</dbReference>
<accession>A0A0Q0KQY9</accession>
<reference evidence="1 2" key="1">
    <citation type="submission" date="2018-08" db="EMBL/GenBank/DDBJ databases">
        <title>Recombination of ecologically and evolutionarily significant loci maintains genetic cohesion in the Pseudomonas syringae species complex.</title>
        <authorList>
            <person name="Dillon M."/>
            <person name="Thakur S."/>
            <person name="Almeida R.N.D."/>
            <person name="Weir B.S."/>
            <person name="Guttman D.S."/>
        </authorList>
    </citation>
    <scope>NUCLEOTIDE SEQUENCE [LARGE SCALE GENOMIC DNA]</scope>
    <source>
        <strain evidence="1 2">ICMP 3934</strain>
    </source>
</reference>
<evidence type="ECO:0000313" key="1">
    <source>
        <dbReference type="EMBL" id="RMT57543.1"/>
    </source>
</evidence>
<gene>
    <name evidence="1" type="ORF">ALP44_102684</name>
</gene>
<protein>
    <submittedName>
        <fullName evidence="1">Glutathione S-transferase protein</fullName>
    </submittedName>
</protein>